<keyword evidence="20" id="KW-1185">Reference proteome</keyword>
<feature type="region of interest" description="Disordered" evidence="15">
    <location>
        <begin position="524"/>
        <end position="552"/>
    </location>
</feature>
<evidence type="ECO:0000259" key="17">
    <source>
        <dbReference type="PROSITE" id="PS50109"/>
    </source>
</evidence>
<dbReference type="EC" id="2.7.13.3" evidence="3"/>
<feature type="domain" description="HAMP" evidence="18">
    <location>
        <begin position="233"/>
        <end position="285"/>
    </location>
</feature>
<dbReference type="InterPro" id="IPR036890">
    <property type="entry name" value="HATPase_C_sf"/>
</dbReference>
<evidence type="ECO:0000256" key="15">
    <source>
        <dbReference type="SAM" id="MobiDB-lite"/>
    </source>
</evidence>
<comment type="subcellular location">
    <subcellularLocation>
        <location evidence="2">Cell membrane</location>
        <topology evidence="2">Multi-pass membrane protein</topology>
    </subcellularLocation>
</comment>
<reference evidence="19 20" key="1">
    <citation type="submission" date="2018-06" db="EMBL/GenBank/DDBJ databases">
        <authorList>
            <consortium name="Pathogen Informatics"/>
            <person name="Doyle S."/>
        </authorList>
    </citation>
    <scope>NUCLEOTIDE SEQUENCE [LARGE SCALE GENOMIC DNA]</scope>
    <source>
        <strain evidence="19 20">NCTC1934</strain>
    </source>
</reference>
<keyword evidence="5" id="KW-0597">Phosphoprotein</keyword>
<evidence type="ECO:0000313" key="19">
    <source>
        <dbReference type="EMBL" id="SUA72989.1"/>
    </source>
</evidence>
<dbReference type="GO" id="GO:0005524">
    <property type="term" value="F:ATP binding"/>
    <property type="evidence" value="ECO:0007669"/>
    <property type="project" value="UniProtKB-KW"/>
</dbReference>
<proteinExistence type="predicted"/>
<dbReference type="InterPro" id="IPR005467">
    <property type="entry name" value="His_kinase_dom"/>
</dbReference>
<dbReference type="STRING" id="1406858.GCA_000710895_01548"/>
<dbReference type="CDD" id="cd00082">
    <property type="entry name" value="HisKA"/>
    <property type="match status" value="1"/>
</dbReference>
<sequence length="829" mass="87804">MIAGSRNRVERWLAAVVAWFRNLGEQLGHIWRRSLQLRVVVSTLTLSLIVITILGVVLTSQITDRLLDAKINAAVEEMSRARNTVQSTLSGVHDSSTPLVRLDDARRALSAGSSTSGGSGGAAGSYDSALAMYGDNHRELTAGPIQEIPPELRHFVQSNQVSYQFATITDSEGRRGSALIIGSPSAEIDSLEIYLVFPLSSEERSLSLMRGTMLIGGVVLLVLLAAITALVTRQVVLPIRSAARIASRFADGRLKERMLVRGEDDMARLAMAFNEMAESLSNQITQLEEFGNLQRRFTSDVSHELRTPLTTVRMAADLIHGSSDDLDPALARSAELLVNELDRFEGLLNDLLEISRHDAGVAELQVESLDVRMCARAAVSTVRHLAKETGVELVVDMPEEPLVAEVDPRRVERVLRNLLANAIDHSEGKPVLMRVRGDADANSVAFVVRDQGVGLRPGEEKMVFNRFWRSDPSRVRRSGGTGLGLSISVEDANLHDGKLEAWGETGVGASFRLTLPLVRGRKLGASPLPLEPPRRRGGPPAEPPPPEVGNLTEAAGFVSAGPDAPTRPMTRVADESAYRTDSFPHLGTEQVAPPEHPTAQPDAPGVRSGNAETHPISPDAPVSSSASGTDAPETEPVSAETRPDAPESGPELSRGEPSPGARQPDSSKAQSDSSEREPGGLDGDPGPGDPRRDPPGVRPASSERGPGGSTSDPGSVEQRPDSSDSRPEVPDARSDAAGSRTEPAGAEPGSDDDRSDGHVDAARGSGVFPWGSTSPADSAQPHTDAPASRRARGRDAGADSGRPRPPGAVGSGSDGPDDSVLTESGDGKA</sequence>
<feature type="region of interest" description="Disordered" evidence="15">
    <location>
        <begin position="584"/>
        <end position="829"/>
    </location>
</feature>
<keyword evidence="13 16" id="KW-0472">Membrane</keyword>
<dbReference type="SUPFAM" id="SSF158472">
    <property type="entry name" value="HAMP domain-like"/>
    <property type="match status" value="1"/>
</dbReference>
<dbReference type="NCBIfam" id="NF040691">
    <property type="entry name" value="MtrAB_MtrB"/>
    <property type="match status" value="1"/>
</dbReference>
<dbReference type="PANTHER" id="PTHR43547">
    <property type="entry name" value="TWO-COMPONENT HISTIDINE KINASE"/>
    <property type="match status" value="1"/>
</dbReference>
<dbReference type="InterPro" id="IPR003661">
    <property type="entry name" value="HisK_dim/P_dom"/>
</dbReference>
<dbReference type="GO" id="GO:0005886">
    <property type="term" value="C:plasma membrane"/>
    <property type="evidence" value="ECO:0007669"/>
    <property type="project" value="UniProtKB-SubCell"/>
</dbReference>
<keyword evidence="12" id="KW-0902">Two-component regulatory system</keyword>
<name>A0A378Y9E0_9NOCA</name>
<dbReference type="PROSITE" id="PS50885">
    <property type="entry name" value="HAMP"/>
    <property type="match status" value="1"/>
</dbReference>
<dbReference type="FunFam" id="1.10.287.130:FF:000010">
    <property type="entry name" value="Two-component sensor histidine kinase"/>
    <property type="match status" value="1"/>
</dbReference>
<evidence type="ECO:0000256" key="5">
    <source>
        <dbReference type="ARBA" id="ARBA00022553"/>
    </source>
</evidence>
<dbReference type="Pfam" id="PF00672">
    <property type="entry name" value="HAMP"/>
    <property type="match status" value="1"/>
</dbReference>
<feature type="compositionally biased region" description="Basic and acidic residues" evidence="15">
    <location>
        <begin position="751"/>
        <end position="761"/>
    </location>
</feature>
<dbReference type="InterPro" id="IPR003594">
    <property type="entry name" value="HATPase_dom"/>
</dbReference>
<evidence type="ECO:0000256" key="9">
    <source>
        <dbReference type="ARBA" id="ARBA00022777"/>
    </source>
</evidence>
<evidence type="ECO:0000256" key="13">
    <source>
        <dbReference type="ARBA" id="ARBA00023136"/>
    </source>
</evidence>
<keyword evidence="8" id="KW-0547">Nucleotide-binding</keyword>
<dbReference type="PRINTS" id="PR00344">
    <property type="entry name" value="BCTRLSENSOR"/>
</dbReference>
<accession>A0A378Y9E0</accession>
<evidence type="ECO:0000256" key="11">
    <source>
        <dbReference type="ARBA" id="ARBA00022989"/>
    </source>
</evidence>
<feature type="transmembrane region" description="Helical" evidence="16">
    <location>
        <begin position="213"/>
        <end position="231"/>
    </location>
</feature>
<dbReference type="InterPro" id="IPR047669">
    <property type="entry name" value="MtrAB_MtrB"/>
</dbReference>
<dbReference type="EMBL" id="UGRY01000002">
    <property type="protein sequence ID" value="SUA72989.1"/>
    <property type="molecule type" value="Genomic_DNA"/>
</dbReference>
<dbReference type="SMART" id="SM00388">
    <property type="entry name" value="HisKA"/>
    <property type="match status" value="1"/>
</dbReference>
<evidence type="ECO:0000313" key="20">
    <source>
        <dbReference type="Proteomes" id="UP000255467"/>
    </source>
</evidence>
<evidence type="ECO:0000256" key="4">
    <source>
        <dbReference type="ARBA" id="ARBA00022475"/>
    </source>
</evidence>
<dbReference type="AlphaFoldDB" id="A0A378Y9E0"/>
<dbReference type="Proteomes" id="UP000255467">
    <property type="component" value="Unassembled WGS sequence"/>
</dbReference>
<keyword evidence="7 16" id="KW-0812">Transmembrane</keyword>
<evidence type="ECO:0000256" key="2">
    <source>
        <dbReference type="ARBA" id="ARBA00004651"/>
    </source>
</evidence>
<dbReference type="SMART" id="SM00387">
    <property type="entry name" value="HATPase_c"/>
    <property type="match status" value="1"/>
</dbReference>
<evidence type="ECO:0000256" key="7">
    <source>
        <dbReference type="ARBA" id="ARBA00022692"/>
    </source>
</evidence>
<keyword evidence="9" id="KW-0418">Kinase</keyword>
<dbReference type="GO" id="GO:0000155">
    <property type="term" value="F:phosphorelay sensor kinase activity"/>
    <property type="evidence" value="ECO:0007669"/>
    <property type="project" value="InterPro"/>
</dbReference>
<dbReference type="SUPFAM" id="SSF55874">
    <property type="entry name" value="ATPase domain of HSP90 chaperone/DNA topoisomerase II/histidine kinase"/>
    <property type="match status" value="1"/>
</dbReference>
<evidence type="ECO:0000256" key="6">
    <source>
        <dbReference type="ARBA" id="ARBA00022679"/>
    </source>
</evidence>
<feature type="compositionally biased region" description="Polar residues" evidence="15">
    <location>
        <begin position="771"/>
        <end position="781"/>
    </location>
</feature>
<dbReference type="InterPro" id="IPR036097">
    <property type="entry name" value="HisK_dim/P_sf"/>
</dbReference>
<evidence type="ECO:0000256" key="1">
    <source>
        <dbReference type="ARBA" id="ARBA00000085"/>
    </source>
</evidence>
<dbReference type="SMART" id="SM00304">
    <property type="entry name" value="HAMP"/>
    <property type="match status" value="1"/>
</dbReference>
<evidence type="ECO:0000256" key="14">
    <source>
        <dbReference type="ARBA" id="ARBA00035305"/>
    </source>
</evidence>
<protein>
    <recommendedName>
        <fullName evidence="14">Sensor histidine kinase MtrB</fullName>
        <ecNumber evidence="3">2.7.13.3</ecNumber>
    </recommendedName>
</protein>
<evidence type="ECO:0000256" key="12">
    <source>
        <dbReference type="ARBA" id="ARBA00023012"/>
    </source>
</evidence>
<dbReference type="FunFam" id="3.30.565.10:FF:000013">
    <property type="entry name" value="Two-component sensor histidine kinase"/>
    <property type="match status" value="1"/>
</dbReference>
<dbReference type="Gene3D" id="6.10.340.10">
    <property type="match status" value="1"/>
</dbReference>
<organism evidence="19 20">
    <name type="scientific">Nocardia otitidiscaviarum</name>
    <dbReference type="NCBI Taxonomy" id="1823"/>
    <lineage>
        <taxon>Bacteria</taxon>
        <taxon>Bacillati</taxon>
        <taxon>Actinomycetota</taxon>
        <taxon>Actinomycetes</taxon>
        <taxon>Mycobacteriales</taxon>
        <taxon>Nocardiaceae</taxon>
        <taxon>Nocardia</taxon>
    </lineage>
</organism>
<dbReference type="PANTHER" id="PTHR43547:SF2">
    <property type="entry name" value="HYBRID SIGNAL TRANSDUCTION HISTIDINE KINASE C"/>
    <property type="match status" value="1"/>
</dbReference>
<dbReference type="InterPro" id="IPR004358">
    <property type="entry name" value="Sig_transdc_His_kin-like_C"/>
</dbReference>
<dbReference type="PROSITE" id="PS50109">
    <property type="entry name" value="HIS_KIN"/>
    <property type="match status" value="1"/>
</dbReference>
<feature type="compositionally biased region" description="Basic and acidic residues" evidence="15">
    <location>
        <begin position="718"/>
        <end position="734"/>
    </location>
</feature>
<keyword evidence="11 16" id="KW-1133">Transmembrane helix</keyword>
<evidence type="ECO:0000256" key="16">
    <source>
        <dbReference type="SAM" id="Phobius"/>
    </source>
</evidence>
<dbReference type="SUPFAM" id="SSF47384">
    <property type="entry name" value="Homodimeric domain of signal transducing histidine kinase"/>
    <property type="match status" value="1"/>
</dbReference>
<dbReference type="Pfam" id="PF00512">
    <property type="entry name" value="HisKA"/>
    <property type="match status" value="1"/>
</dbReference>
<keyword evidence="4" id="KW-1003">Cell membrane</keyword>
<evidence type="ECO:0000256" key="10">
    <source>
        <dbReference type="ARBA" id="ARBA00022840"/>
    </source>
</evidence>
<feature type="transmembrane region" description="Helical" evidence="16">
    <location>
        <begin position="37"/>
        <end position="58"/>
    </location>
</feature>
<gene>
    <name evidence="19" type="primary">phoR_1</name>
    <name evidence="19" type="ORF">NCTC1934_00421</name>
</gene>
<dbReference type="Gene3D" id="1.10.287.130">
    <property type="match status" value="1"/>
</dbReference>
<keyword evidence="6 19" id="KW-0808">Transferase</keyword>
<dbReference type="Pfam" id="PF02518">
    <property type="entry name" value="HATPase_c"/>
    <property type="match status" value="1"/>
</dbReference>
<dbReference type="CDD" id="cd06225">
    <property type="entry name" value="HAMP"/>
    <property type="match status" value="1"/>
</dbReference>
<feature type="domain" description="Histidine kinase" evidence="17">
    <location>
        <begin position="300"/>
        <end position="519"/>
    </location>
</feature>
<comment type="catalytic activity">
    <reaction evidence="1">
        <text>ATP + protein L-histidine = ADP + protein N-phospho-L-histidine.</text>
        <dbReference type="EC" id="2.7.13.3"/>
    </reaction>
</comment>
<dbReference type="InterPro" id="IPR003660">
    <property type="entry name" value="HAMP_dom"/>
</dbReference>
<evidence type="ECO:0000256" key="8">
    <source>
        <dbReference type="ARBA" id="ARBA00022741"/>
    </source>
</evidence>
<keyword evidence="10" id="KW-0067">ATP-binding</keyword>
<evidence type="ECO:0000256" key="3">
    <source>
        <dbReference type="ARBA" id="ARBA00012438"/>
    </source>
</evidence>
<dbReference type="Gene3D" id="3.30.565.10">
    <property type="entry name" value="Histidine kinase-like ATPase, C-terminal domain"/>
    <property type="match status" value="1"/>
</dbReference>
<evidence type="ECO:0000259" key="18">
    <source>
        <dbReference type="PROSITE" id="PS50885"/>
    </source>
</evidence>